<comment type="caution">
    <text evidence="1">The sequence shown here is derived from an EMBL/GenBank/DDBJ whole genome shotgun (WGS) entry which is preliminary data.</text>
</comment>
<gene>
    <name evidence="1" type="ORF">ADUPG1_005168</name>
</gene>
<dbReference type="Proteomes" id="UP001057375">
    <property type="component" value="Unassembled WGS sequence"/>
</dbReference>
<feature type="non-terminal residue" evidence="1">
    <location>
        <position position="272"/>
    </location>
</feature>
<evidence type="ECO:0000313" key="2">
    <source>
        <dbReference type="Proteomes" id="UP001057375"/>
    </source>
</evidence>
<organism evidence="1 2">
    <name type="scientific">Aduncisulcus paluster</name>
    <dbReference type="NCBI Taxonomy" id="2918883"/>
    <lineage>
        <taxon>Eukaryota</taxon>
        <taxon>Metamonada</taxon>
        <taxon>Carpediemonas-like organisms</taxon>
        <taxon>Aduncisulcus</taxon>
    </lineage>
</organism>
<dbReference type="InterPro" id="IPR032675">
    <property type="entry name" value="LRR_dom_sf"/>
</dbReference>
<reference evidence="1" key="1">
    <citation type="submission" date="2022-03" db="EMBL/GenBank/DDBJ databases">
        <title>Draft genome sequence of Aduncisulcus paluster, a free-living microaerophilic Fornicata.</title>
        <authorList>
            <person name="Yuyama I."/>
            <person name="Kume K."/>
            <person name="Tamura T."/>
            <person name="Inagaki Y."/>
            <person name="Hashimoto T."/>
        </authorList>
    </citation>
    <scope>NUCLEOTIDE SEQUENCE</scope>
    <source>
        <strain evidence="1">NY0171</strain>
    </source>
</reference>
<keyword evidence="2" id="KW-1185">Reference proteome</keyword>
<dbReference type="SUPFAM" id="SSF52058">
    <property type="entry name" value="L domain-like"/>
    <property type="match status" value="1"/>
</dbReference>
<dbReference type="PROSITE" id="PS51450">
    <property type="entry name" value="LRR"/>
    <property type="match status" value="2"/>
</dbReference>
<dbReference type="Pfam" id="PF13516">
    <property type="entry name" value="LRR_6"/>
    <property type="match status" value="1"/>
</dbReference>
<dbReference type="InterPro" id="IPR001611">
    <property type="entry name" value="Leu-rich_rpt"/>
</dbReference>
<name>A0ABQ5K9A3_9EUKA</name>
<evidence type="ECO:0008006" key="3">
    <source>
        <dbReference type="Google" id="ProtNLM"/>
    </source>
</evidence>
<proteinExistence type="predicted"/>
<dbReference type="Gene3D" id="3.80.10.10">
    <property type="entry name" value="Ribonuclease Inhibitor"/>
    <property type="match status" value="2"/>
</dbReference>
<accession>A0ABQ5K9A3</accession>
<protein>
    <recommendedName>
        <fullName evidence="3">EGF-like domain-containing protein</fullName>
    </recommendedName>
</protein>
<evidence type="ECO:0000313" key="1">
    <source>
        <dbReference type="EMBL" id="GKT29133.1"/>
    </source>
</evidence>
<dbReference type="EMBL" id="BQXS01008162">
    <property type="protein sequence ID" value="GKT29133.1"/>
    <property type="molecule type" value="Genomic_DNA"/>
</dbReference>
<sequence>MTPINENDTATQPFKLTSLDLSDNSISDVSVLITSDLFPADTLTTLDISGNSICNIDNVVSALQTKFTNLSSVTYSDQTCHCSASVSSSSFQVCREVYPDRWAVECWNGYYLDKTTGSCVEASTEVASVRCQVCEQHSNMMAVLESEASSITCGCRTAWYGDECDQLFQIYIPDYNMRNAICDAFVSGSESLCDISEFEMAEIVGEVNGDSSLITTLEKAQNLINVSRLSFADNKLSSLVPSSGLSQITKLDVSSSNSALYPMEIDDISLLS</sequence>